<dbReference type="PATRIC" id="fig|1079.6.peg.1864"/>
<dbReference type="Pfam" id="PF09948">
    <property type="entry name" value="PpoB2"/>
    <property type="match status" value="1"/>
</dbReference>
<feature type="transmembrane region" description="Helical" evidence="1">
    <location>
        <begin position="102"/>
        <end position="126"/>
    </location>
</feature>
<dbReference type="OrthoDB" id="164118at2"/>
<organism evidence="2">
    <name type="scientific">Blastochloris viridis</name>
    <name type="common">Rhodopseudomonas viridis</name>
    <dbReference type="NCBI Taxonomy" id="1079"/>
    <lineage>
        <taxon>Bacteria</taxon>
        <taxon>Pseudomonadati</taxon>
        <taxon>Pseudomonadota</taxon>
        <taxon>Alphaproteobacteria</taxon>
        <taxon>Hyphomicrobiales</taxon>
        <taxon>Blastochloridaceae</taxon>
        <taxon>Blastochloris</taxon>
    </lineage>
</organism>
<dbReference type="AlphaFoldDB" id="A0A182D6F8"/>
<accession>A0A182D6F8</accession>
<protein>
    <submittedName>
        <fullName evidence="2">Predicted metal-binding integral membrane protein</fullName>
    </submittedName>
</protein>
<evidence type="ECO:0000256" key="1">
    <source>
        <dbReference type="SAM" id="Phobius"/>
    </source>
</evidence>
<dbReference type="RefSeq" id="WP_055037334.1">
    <property type="nucleotide sequence ID" value="NZ_AP014854.2"/>
</dbReference>
<reference evidence="2" key="1">
    <citation type="journal article" date="2015" name="Genome Announc.">
        <title>Complete Genome Sequence of the Bacteriochlorophyll b-Producing Photosynthetic Bacterium Blastochloris viridis.</title>
        <authorList>
            <person name="Tsukatani Y."/>
            <person name="Hirose Y."/>
            <person name="Harada J."/>
            <person name="Misawa N."/>
            <person name="Mori K."/>
            <person name="Inoue K."/>
            <person name="Tamiaki H."/>
        </authorList>
    </citation>
    <scope>NUCLEOTIDE SEQUENCE [LARGE SCALE GENOMIC DNA]</scope>
    <source>
        <strain evidence="2">DSM 133</strain>
    </source>
</reference>
<evidence type="ECO:0000313" key="2">
    <source>
        <dbReference type="EMBL" id="BAS00538.1"/>
    </source>
</evidence>
<feature type="transmembrane region" description="Helical" evidence="1">
    <location>
        <begin position="154"/>
        <end position="174"/>
    </location>
</feature>
<keyword evidence="1" id="KW-0812">Transmembrane</keyword>
<feature type="transmembrane region" description="Helical" evidence="1">
    <location>
        <begin position="180"/>
        <end position="203"/>
    </location>
</feature>
<sequence length="316" mass="33388">MTESIRRDRFDALPPAAARLGRVFARPRRLAVAAIVVLAVLGWAYMLIMVAGMAESGEATTLGPGMALFDRLLNPATRDELGRALLASLCQPGMSHFGMPGAAVWGLGDFALVVLMWGAMVFAMMLPTAAPMILTYAEIADTAAAKGQPVVSPLVIAAGYLAVWMLAALTLGLAQWGLTAAALLDPAMASVSGLFSGAVFLLAGAYQFTSLKYACVTACQRPFPFFLARWTTTRGGVFRLGVRQGLLCLGCCWALMAVMFAVGVMNLVWMAGLGVVMLIEKVVETTRFSRAIGAVLIAAGVAIVGTEVWSHWPRAA</sequence>
<keyword evidence="1" id="KW-1133">Transmembrane helix</keyword>
<keyword evidence="1" id="KW-0472">Membrane</keyword>
<gene>
    <name evidence="2" type="ORF">BV133_2944</name>
</gene>
<dbReference type="EMBL" id="AP014854">
    <property type="protein sequence ID" value="BAS00538.1"/>
    <property type="molecule type" value="Genomic_DNA"/>
</dbReference>
<dbReference type="KEGG" id="bvr:BVIR_1800"/>
<feature type="transmembrane region" description="Helical" evidence="1">
    <location>
        <begin position="291"/>
        <end position="310"/>
    </location>
</feature>
<feature type="transmembrane region" description="Helical" evidence="1">
    <location>
        <begin position="246"/>
        <end position="279"/>
    </location>
</feature>
<dbReference type="InterPro" id="IPR018688">
    <property type="entry name" value="PpoB2-like"/>
</dbReference>
<name>A0A182D6F8_BLAVI</name>
<feature type="transmembrane region" description="Helical" evidence="1">
    <location>
        <begin position="30"/>
        <end position="54"/>
    </location>
</feature>
<proteinExistence type="predicted"/>